<reference evidence="3 4" key="1">
    <citation type="submission" date="2019-03" db="EMBL/GenBank/DDBJ databases">
        <authorList>
            <person name="He R.-H."/>
        </authorList>
    </citation>
    <scope>NUCLEOTIDE SEQUENCE [LARGE SCALE GENOMIC DNA]</scope>
    <source>
        <strain evidence="4">SH 714</strain>
    </source>
</reference>
<dbReference type="SMART" id="SM00267">
    <property type="entry name" value="GGDEF"/>
    <property type="match status" value="1"/>
</dbReference>
<feature type="transmembrane region" description="Helical" evidence="1">
    <location>
        <begin position="159"/>
        <end position="181"/>
    </location>
</feature>
<feature type="transmembrane region" description="Helical" evidence="1">
    <location>
        <begin position="134"/>
        <end position="153"/>
    </location>
</feature>
<dbReference type="OrthoDB" id="9759607at2"/>
<dbReference type="EMBL" id="SOPW01000007">
    <property type="protein sequence ID" value="TFB21821.1"/>
    <property type="molecule type" value="Genomic_DNA"/>
</dbReference>
<dbReference type="InterPro" id="IPR000160">
    <property type="entry name" value="GGDEF_dom"/>
</dbReference>
<name>A0A4Y8IPW4_9BACI</name>
<dbReference type="GO" id="GO:0043709">
    <property type="term" value="P:cell adhesion involved in single-species biofilm formation"/>
    <property type="evidence" value="ECO:0007669"/>
    <property type="project" value="TreeGrafter"/>
</dbReference>
<dbReference type="Gene3D" id="3.30.70.270">
    <property type="match status" value="1"/>
</dbReference>
<comment type="caution">
    <text evidence="3">The sequence shown here is derived from an EMBL/GenBank/DDBJ whole genome shotgun (WGS) entry which is preliminary data.</text>
</comment>
<evidence type="ECO:0000313" key="3">
    <source>
        <dbReference type="EMBL" id="TFB21821.1"/>
    </source>
</evidence>
<dbReference type="GO" id="GO:0052621">
    <property type="term" value="F:diguanylate cyclase activity"/>
    <property type="evidence" value="ECO:0007669"/>
    <property type="project" value="TreeGrafter"/>
</dbReference>
<dbReference type="InterPro" id="IPR029787">
    <property type="entry name" value="Nucleotide_cyclase"/>
</dbReference>
<dbReference type="SUPFAM" id="SSF55073">
    <property type="entry name" value="Nucleotide cyclase"/>
    <property type="match status" value="1"/>
</dbReference>
<organism evidence="3 4">
    <name type="scientific">Filobacillus milosensis</name>
    <dbReference type="NCBI Taxonomy" id="94137"/>
    <lineage>
        <taxon>Bacteria</taxon>
        <taxon>Bacillati</taxon>
        <taxon>Bacillota</taxon>
        <taxon>Bacilli</taxon>
        <taxon>Bacillales</taxon>
        <taxon>Bacillaceae</taxon>
        <taxon>Filobacillus</taxon>
    </lineage>
</organism>
<dbReference type="PANTHER" id="PTHR45138:SF9">
    <property type="entry name" value="DIGUANYLATE CYCLASE DGCM-RELATED"/>
    <property type="match status" value="1"/>
</dbReference>
<dbReference type="PROSITE" id="PS50887">
    <property type="entry name" value="GGDEF"/>
    <property type="match status" value="1"/>
</dbReference>
<keyword evidence="1" id="KW-0812">Transmembrane</keyword>
<evidence type="ECO:0000256" key="1">
    <source>
        <dbReference type="SAM" id="Phobius"/>
    </source>
</evidence>
<feature type="transmembrane region" description="Helical" evidence="1">
    <location>
        <begin position="105"/>
        <end position="127"/>
    </location>
</feature>
<feature type="domain" description="GGDEF" evidence="2">
    <location>
        <begin position="228"/>
        <end position="361"/>
    </location>
</feature>
<evidence type="ECO:0000313" key="4">
    <source>
        <dbReference type="Proteomes" id="UP000297975"/>
    </source>
</evidence>
<dbReference type="Proteomes" id="UP000297975">
    <property type="component" value="Unassembled WGS sequence"/>
</dbReference>
<dbReference type="AlphaFoldDB" id="A0A4Y8IPW4"/>
<dbReference type="InterPro" id="IPR043128">
    <property type="entry name" value="Rev_trsase/Diguanyl_cyclase"/>
</dbReference>
<dbReference type="InterPro" id="IPR050469">
    <property type="entry name" value="Diguanylate_Cyclase"/>
</dbReference>
<dbReference type="PANTHER" id="PTHR45138">
    <property type="entry name" value="REGULATORY COMPONENTS OF SENSORY TRANSDUCTION SYSTEM"/>
    <property type="match status" value="1"/>
</dbReference>
<dbReference type="Pfam" id="PF00990">
    <property type="entry name" value="GGDEF"/>
    <property type="match status" value="1"/>
</dbReference>
<feature type="transmembrane region" description="Helical" evidence="1">
    <location>
        <begin position="7"/>
        <end position="24"/>
    </location>
</feature>
<dbReference type="CDD" id="cd01949">
    <property type="entry name" value="GGDEF"/>
    <property type="match status" value="1"/>
</dbReference>
<dbReference type="GO" id="GO:0005886">
    <property type="term" value="C:plasma membrane"/>
    <property type="evidence" value="ECO:0007669"/>
    <property type="project" value="TreeGrafter"/>
</dbReference>
<dbReference type="FunFam" id="3.30.70.270:FF:000001">
    <property type="entry name" value="Diguanylate cyclase domain protein"/>
    <property type="match status" value="1"/>
</dbReference>
<feature type="transmembrane region" description="Helical" evidence="1">
    <location>
        <begin position="36"/>
        <end position="54"/>
    </location>
</feature>
<dbReference type="NCBIfam" id="TIGR00254">
    <property type="entry name" value="GGDEF"/>
    <property type="match status" value="1"/>
</dbReference>
<keyword evidence="1" id="KW-0472">Membrane</keyword>
<evidence type="ECO:0000259" key="2">
    <source>
        <dbReference type="PROSITE" id="PS50887"/>
    </source>
</evidence>
<feature type="transmembrane region" description="Helical" evidence="1">
    <location>
        <begin position="75"/>
        <end position="99"/>
    </location>
</feature>
<accession>A0A4Y8IPW4</accession>
<dbReference type="GO" id="GO:1902201">
    <property type="term" value="P:negative regulation of bacterial-type flagellum-dependent cell motility"/>
    <property type="evidence" value="ECO:0007669"/>
    <property type="project" value="TreeGrafter"/>
</dbReference>
<keyword evidence="1" id="KW-1133">Transmembrane helix</keyword>
<keyword evidence="4" id="KW-1185">Reference proteome</keyword>
<sequence length="361" mass="41417">MPMVDSFIINICILITFIFFWHQLFRTRRLTYHSPFWVKLSDGLLAGALGIILMRYSIHVNDITILDLRHVPIAIVAYYGGLVPPLIGAAVITVGRYMIDINFSSHVALFMMLFIAVGCGLIANYLQTIPWKKWLILLIYSQLIFSIALYIVAPVYKAVIFAAVVHVICTLIGGMMAFYFVRYVRRNSELFLKYREYSRLDALTGLYNVRTFYYYYDKFLNDAKANQTPMVLVMLDIDHFKEINDTYGHMAGDEVLKQLADLFRQEAGEGAKIARNGGEEFSILYSGKSIKQVEKIAENIRNRVERTIFKLPQRNTIQMTISIGVAEYQATMDKDHALYQEADRALYKAKDAGRNNIEVFA</sequence>
<protein>
    <submittedName>
        <fullName evidence="3">GGDEF domain-containing protein</fullName>
    </submittedName>
</protein>
<proteinExistence type="predicted"/>
<gene>
    <name evidence="3" type="ORF">E3U55_08340</name>
</gene>